<dbReference type="PANTHER" id="PTHR13878">
    <property type="entry name" value="GULONOLACTONE OXIDASE"/>
    <property type="match status" value="1"/>
</dbReference>
<organism evidence="5 6">
    <name type="scientific">Penicillium angulare</name>
    <dbReference type="NCBI Taxonomy" id="116970"/>
    <lineage>
        <taxon>Eukaryota</taxon>
        <taxon>Fungi</taxon>
        <taxon>Dikarya</taxon>
        <taxon>Ascomycota</taxon>
        <taxon>Pezizomycotina</taxon>
        <taxon>Eurotiomycetes</taxon>
        <taxon>Eurotiomycetidae</taxon>
        <taxon>Eurotiales</taxon>
        <taxon>Aspergillaceae</taxon>
        <taxon>Penicillium</taxon>
    </lineage>
</organism>
<dbReference type="EMBL" id="JAPQKH010000004">
    <property type="protein sequence ID" value="KAJ5100198.1"/>
    <property type="molecule type" value="Genomic_DNA"/>
</dbReference>
<dbReference type="InterPro" id="IPR012951">
    <property type="entry name" value="BBE"/>
</dbReference>
<dbReference type="InterPro" id="IPR016166">
    <property type="entry name" value="FAD-bd_PCMH"/>
</dbReference>
<evidence type="ECO:0000313" key="5">
    <source>
        <dbReference type="EMBL" id="KAJ5100198.1"/>
    </source>
</evidence>
<dbReference type="Pfam" id="PF08031">
    <property type="entry name" value="BBE"/>
    <property type="match status" value="1"/>
</dbReference>
<accession>A0A9W9KBQ5</accession>
<keyword evidence="2" id="KW-0560">Oxidoreductase</keyword>
<feature type="domain" description="FAD-binding PCMH-type" evidence="4">
    <location>
        <begin position="120"/>
        <end position="298"/>
    </location>
</feature>
<dbReference type="AlphaFoldDB" id="A0A9W9KBQ5"/>
<comment type="similarity">
    <text evidence="1">Belongs to the oxygen-dependent FAD-linked oxidoreductase family.</text>
</comment>
<dbReference type="GO" id="GO:0071949">
    <property type="term" value="F:FAD binding"/>
    <property type="evidence" value="ECO:0007669"/>
    <property type="project" value="InterPro"/>
</dbReference>
<reference evidence="5" key="1">
    <citation type="submission" date="2022-11" db="EMBL/GenBank/DDBJ databases">
        <authorList>
            <person name="Petersen C."/>
        </authorList>
    </citation>
    <scope>NUCLEOTIDE SEQUENCE</scope>
    <source>
        <strain evidence="5">IBT 30069</strain>
    </source>
</reference>
<dbReference type="InterPro" id="IPR006094">
    <property type="entry name" value="Oxid_FAD_bind_N"/>
</dbReference>
<feature type="signal peptide" evidence="3">
    <location>
        <begin position="1"/>
        <end position="21"/>
    </location>
</feature>
<sequence>MVLLPLTVALGCLALLPLTQGVPTHSRANSLCRNLPGDDNWPSQHEWTQLNETVKGRLSATIPLGAPCHAPNYNSAQCKYLAAEWEYPELHANSSTSFSNPYFQNGSCDPFTSKSSPCLLGNYPDYTIDVTGPADAAAGLAFARKHNIRLVIKNTGHDLLGRSSGRGALGLWTHHLQSMSILDYNNSQYTGKAMKVGAGVQSFDAYAAAHTAGLRVVGGTCSTVGIAGGYTQGGGHSMLSTLYGLGADQVLEWEVVLADGKHVTATPNHYSDLYWALSGGGGGTYAVVISMTIRAHADGIVTGAMVTVTETTSSDAFWDAVTVFHAHMPSWIDKGAATAYVLTNGALYVLPVTFPGYNSTEVTHFMQPFAAQLQKLNVNHTLTVTSFDNYYKFFDSFFGPLPYGSYTNGQVQGGRLIPRSTLASNESNVALTAALREIASNSAFEIVGVGVDVSKGGHVPNAVFPGWRKAIATLEITANWNYTKTYAANAHNEALITNKYDPLLAEVTGPTSGAYLNEGDFNQRDFQSQFFGANYDSLKKIKHQYDPESVFYGPALVGSDDWIVGDDGRLCQAL</sequence>
<dbReference type="InterPro" id="IPR050432">
    <property type="entry name" value="FAD-linked_Oxidoreductases_BP"/>
</dbReference>
<evidence type="ECO:0000259" key="4">
    <source>
        <dbReference type="PROSITE" id="PS51387"/>
    </source>
</evidence>
<dbReference type="Gene3D" id="3.30.465.10">
    <property type="match status" value="2"/>
</dbReference>
<proteinExistence type="inferred from homology"/>
<dbReference type="PROSITE" id="PS51387">
    <property type="entry name" value="FAD_PCMH"/>
    <property type="match status" value="1"/>
</dbReference>
<evidence type="ECO:0000256" key="1">
    <source>
        <dbReference type="ARBA" id="ARBA00005466"/>
    </source>
</evidence>
<dbReference type="Proteomes" id="UP001149165">
    <property type="component" value="Unassembled WGS sequence"/>
</dbReference>
<feature type="chain" id="PRO_5040800220" evidence="3">
    <location>
        <begin position="22"/>
        <end position="574"/>
    </location>
</feature>
<protein>
    <submittedName>
        <fullName evidence="5">FAD-binding domain-containing protein</fullName>
    </submittedName>
</protein>
<evidence type="ECO:0000313" key="6">
    <source>
        <dbReference type="Proteomes" id="UP001149165"/>
    </source>
</evidence>
<reference evidence="5" key="2">
    <citation type="journal article" date="2023" name="IMA Fungus">
        <title>Comparative genomic study of the Penicillium genus elucidates a diverse pangenome and 15 lateral gene transfer events.</title>
        <authorList>
            <person name="Petersen C."/>
            <person name="Sorensen T."/>
            <person name="Nielsen M.R."/>
            <person name="Sondergaard T.E."/>
            <person name="Sorensen J.L."/>
            <person name="Fitzpatrick D.A."/>
            <person name="Frisvad J.C."/>
            <person name="Nielsen K.L."/>
        </authorList>
    </citation>
    <scope>NUCLEOTIDE SEQUENCE</scope>
    <source>
        <strain evidence="5">IBT 30069</strain>
    </source>
</reference>
<dbReference type="PANTHER" id="PTHR13878:SF91">
    <property type="entry name" value="FAD BINDING DOMAIN PROTEIN (AFU_ORTHOLOGUE AFUA_6G12070)-RELATED"/>
    <property type="match status" value="1"/>
</dbReference>
<evidence type="ECO:0000256" key="3">
    <source>
        <dbReference type="SAM" id="SignalP"/>
    </source>
</evidence>
<gene>
    <name evidence="5" type="ORF">N7456_006250</name>
</gene>
<keyword evidence="6" id="KW-1185">Reference proteome</keyword>
<dbReference type="InterPro" id="IPR036318">
    <property type="entry name" value="FAD-bd_PCMH-like_sf"/>
</dbReference>
<dbReference type="InterPro" id="IPR016169">
    <property type="entry name" value="FAD-bd_PCMH_sub2"/>
</dbReference>
<dbReference type="OrthoDB" id="9983560at2759"/>
<evidence type="ECO:0000256" key="2">
    <source>
        <dbReference type="ARBA" id="ARBA00023002"/>
    </source>
</evidence>
<dbReference type="GO" id="GO:0016491">
    <property type="term" value="F:oxidoreductase activity"/>
    <property type="evidence" value="ECO:0007669"/>
    <property type="project" value="UniProtKB-KW"/>
</dbReference>
<name>A0A9W9KBQ5_9EURO</name>
<keyword evidence="3" id="KW-0732">Signal</keyword>
<dbReference type="Pfam" id="PF01565">
    <property type="entry name" value="FAD_binding_4"/>
    <property type="match status" value="1"/>
</dbReference>
<dbReference type="SUPFAM" id="SSF56176">
    <property type="entry name" value="FAD-binding/transporter-associated domain-like"/>
    <property type="match status" value="1"/>
</dbReference>
<comment type="caution">
    <text evidence="5">The sequence shown here is derived from an EMBL/GenBank/DDBJ whole genome shotgun (WGS) entry which is preliminary data.</text>
</comment>